<gene>
    <name evidence="1" type="ORF">BIY22_20950</name>
</gene>
<dbReference type="STRING" id="1381081.BIY22_20950"/>
<organism evidence="1 2">
    <name type="scientific">Vibrio panuliri</name>
    <dbReference type="NCBI Taxonomy" id="1381081"/>
    <lineage>
        <taxon>Bacteria</taxon>
        <taxon>Pseudomonadati</taxon>
        <taxon>Pseudomonadota</taxon>
        <taxon>Gammaproteobacteria</taxon>
        <taxon>Vibrionales</taxon>
        <taxon>Vibrionaceae</taxon>
        <taxon>Vibrio</taxon>
    </lineage>
</organism>
<evidence type="ECO:0000313" key="1">
    <source>
        <dbReference type="EMBL" id="OLQ88699.1"/>
    </source>
</evidence>
<dbReference type="Proteomes" id="UP000186313">
    <property type="component" value="Unassembled WGS sequence"/>
</dbReference>
<dbReference type="SUPFAM" id="SSF50494">
    <property type="entry name" value="Trypsin-like serine proteases"/>
    <property type="match status" value="1"/>
</dbReference>
<evidence type="ECO:0000313" key="2">
    <source>
        <dbReference type="Proteomes" id="UP000186313"/>
    </source>
</evidence>
<protein>
    <recommendedName>
        <fullName evidence="3">Serine protease</fullName>
    </recommendedName>
</protein>
<evidence type="ECO:0008006" key="3">
    <source>
        <dbReference type="Google" id="ProtNLM"/>
    </source>
</evidence>
<comment type="caution">
    <text evidence="1">The sequence shown here is derived from an EMBL/GenBank/DDBJ whole genome shotgun (WGS) entry which is preliminary data.</text>
</comment>
<dbReference type="InterPro" id="IPR009003">
    <property type="entry name" value="Peptidase_S1_PA"/>
</dbReference>
<dbReference type="Gene3D" id="2.40.10.120">
    <property type="match status" value="1"/>
</dbReference>
<dbReference type="EMBL" id="MJMJ01000021">
    <property type="protein sequence ID" value="OLQ88699.1"/>
    <property type="molecule type" value="Genomic_DNA"/>
</dbReference>
<dbReference type="AlphaFoldDB" id="A0A1Q9HFW8"/>
<accession>A0A1Q9HFW8</accession>
<proteinExistence type="predicted"/>
<reference evidence="1 2" key="1">
    <citation type="submission" date="2016-09" db="EMBL/GenBank/DDBJ databases">
        <title>Genomic Taxonomy of the Vibrionaceae.</title>
        <authorList>
            <person name="Gonzalez-Castillo A."/>
            <person name="Gomez-Gil B."/>
            <person name="Enciso-Ibarra K."/>
        </authorList>
    </citation>
    <scope>NUCLEOTIDE SEQUENCE [LARGE SCALE GENOMIC DNA]</scope>
    <source>
        <strain evidence="1 2">CAIM 703</strain>
    </source>
</reference>
<name>A0A1Q9HFW8_9VIBR</name>
<sequence>MLMNVLHLTSLVILLVLQGCVSSNGKLAQAGSDAPFVHYLPIGIPYVFGGHGTSVPLTSEVSLTAKHVAELDYSRVIAYHPHCDLALIEQDNRTKPLPTLGIIYSYQSVMTVGKDMFGNTLIGEGQYYRDIYLPGHELFEQCPASIADAPVQSGMSGGGVYNSNSELVGIISAKVYEVRLQDGTKIETERISLFVPLLFARGWLIDELAEFYASAQQSSGQSHALLSADFLLDNEAMKRNIQNRNR</sequence>